<keyword evidence="2" id="KW-1185">Reference proteome</keyword>
<comment type="caution">
    <text evidence="1">The sequence shown here is derived from an EMBL/GenBank/DDBJ whole genome shotgun (WGS) entry which is preliminary data.</text>
</comment>
<dbReference type="AlphaFoldDB" id="A0A5B7CVU2"/>
<reference evidence="1 2" key="1">
    <citation type="submission" date="2019-05" db="EMBL/GenBank/DDBJ databases">
        <title>Another draft genome of Portunus trituberculatus and its Hox gene families provides insights of decapod evolution.</title>
        <authorList>
            <person name="Jeong J.-H."/>
            <person name="Song I."/>
            <person name="Kim S."/>
            <person name="Choi T."/>
            <person name="Kim D."/>
            <person name="Ryu S."/>
            <person name="Kim W."/>
        </authorList>
    </citation>
    <scope>NUCLEOTIDE SEQUENCE [LARGE SCALE GENOMIC DNA]</scope>
    <source>
        <tissue evidence="1">Muscle</tissue>
    </source>
</reference>
<sequence length="200" mass="22383">MDITWNRGEIIKLPVGHNRVATMALNTPKSTAIEALTGVRLRTTQWMMQHSKDASEAAILTPLPKSGRLPQATENLCTHFQTGSVRACQPCEVGYKFGVLERIKMIYIVSYGETVLDLKQFKHGTAFRNKLCSKSEGPQMFLLTSHYESHSAPHPKLTISNAHKDSPAPFILHNSVNKQLQYIISDLCSSNRSKNSDRTM</sequence>
<protein>
    <submittedName>
        <fullName evidence="1">Uncharacterized protein</fullName>
    </submittedName>
</protein>
<name>A0A5B7CVU2_PORTR</name>
<gene>
    <name evidence="1" type="ORF">E2C01_005560</name>
</gene>
<proteinExistence type="predicted"/>
<accession>A0A5B7CVU2</accession>
<dbReference type="EMBL" id="VSRR010000241">
    <property type="protein sequence ID" value="MPC12844.1"/>
    <property type="molecule type" value="Genomic_DNA"/>
</dbReference>
<evidence type="ECO:0000313" key="1">
    <source>
        <dbReference type="EMBL" id="MPC12844.1"/>
    </source>
</evidence>
<evidence type="ECO:0000313" key="2">
    <source>
        <dbReference type="Proteomes" id="UP000324222"/>
    </source>
</evidence>
<dbReference type="Proteomes" id="UP000324222">
    <property type="component" value="Unassembled WGS sequence"/>
</dbReference>
<organism evidence="1 2">
    <name type="scientific">Portunus trituberculatus</name>
    <name type="common">Swimming crab</name>
    <name type="synonym">Neptunus trituberculatus</name>
    <dbReference type="NCBI Taxonomy" id="210409"/>
    <lineage>
        <taxon>Eukaryota</taxon>
        <taxon>Metazoa</taxon>
        <taxon>Ecdysozoa</taxon>
        <taxon>Arthropoda</taxon>
        <taxon>Crustacea</taxon>
        <taxon>Multicrustacea</taxon>
        <taxon>Malacostraca</taxon>
        <taxon>Eumalacostraca</taxon>
        <taxon>Eucarida</taxon>
        <taxon>Decapoda</taxon>
        <taxon>Pleocyemata</taxon>
        <taxon>Brachyura</taxon>
        <taxon>Eubrachyura</taxon>
        <taxon>Portunoidea</taxon>
        <taxon>Portunidae</taxon>
        <taxon>Portuninae</taxon>
        <taxon>Portunus</taxon>
    </lineage>
</organism>